<proteinExistence type="predicted"/>
<dbReference type="AlphaFoldDB" id="A0AAE1RG59"/>
<evidence type="ECO:0000313" key="3">
    <source>
        <dbReference type="Proteomes" id="UP001291623"/>
    </source>
</evidence>
<comment type="caution">
    <text evidence="2">The sequence shown here is derived from an EMBL/GenBank/DDBJ whole genome shotgun (WGS) entry which is preliminary data.</text>
</comment>
<sequence length="183" mass="20612">MRQRRRGARHEPALRRGLRVWALQRDLKKLYKMRLLLIFLALLIMASSMLEAKPLIGSTSCPAVDRHALRDAHLKVTKKDVCFTATIVVIGANVFHQDMLGKIKGVVLATTIGTHSWEDPSVHENKFIVEESGGLLNIMSLKQYQILKGLDTDHEDHTYEEDNKLVHSAECGSSSPQSTRQSE</sequence>
<reference evidence="2" key="1">
    <citation type="submission" date="2023-12" db="EMBL/GenBank/DDBJ databases">
        <title>Genome assembly of Anisodus tanguticus.</title>
        <authorList>
            <person name="Wang Y.-J."/>
        </authorList>
    </citation>
    <scope>NUCLEOTIDE SEQUENCE</scope>
    <source>
        <strain evidence="2">KB-2021</strain>
        <tissue evidence="2">Leaf</tissue>
    </source>
</reference>
<accession>A0AAE1RG59</accession>
<evidence type="ECO:0000256" key="1">
    <source>
        <dbReference type="SAM" id="MobiDB-lite"/>
    </source>
</evidence>
<dbReference type="Proteomes" id="UP001291623">
    <property type="component" value="Unassembled WGS sequence"/>
</dbReference>
<keyword evidence="3" id="KW-1185">Reference proteome</keyword>
<protein>
    <submittedName>
        <fullName evidence="2">Uncharacterized protein</fullName>
    </submittedName>
</protein>
<feature type="compositionally biased region" description="Polar residues" evidence="1">
    <location>
        <begin position="171"/>
        <end position="183"/>
    </location>
</feature>
<evidence type="ECO:0000313" key="2">
    <source>
        <dbReference type="EMBL" id="KAK4351650.1"/>
    </source>
</evidence>
<organism evidence="2 3">
    <name type="scientific">Anisodus tanguticus</name>
    <dbReference type="NCBI Taxonomy" id="243964"/>
    <lineage>
        <taxon>Eukaryota</taxon>
        <taxon>Viridiplantae</taxon>
        <taxon>Streptophyta</taxon>
        <taxon>Embryophyta</taxon>
        <taxon>Tracheophyta</taxon>
        <taxon>Spermatophyta</taxon>
        <taxon>Magnoliopsida</taxon>
        <taxon>eudicotyledons</taxon>
        <taxon>Gunneridae</taxon>
        <taxon>Pentapetalae</taxon>
        <taxon>asterids</taxon>
        <taxon>lamiids</taxon>
        <taxon>Solanales</taxon>
        <taxon>Solanaceae</taxon>
        <taxon>Solanoideae</taxon>
        <taxon>Hyoscyameae</taxon>
        <taxon>Anisodus</taxon>
    </lineage>
</organism>
<feature type="region of interest" description="Disordered" evidence="1">
    <location>
        <begin position="164"/>
        <end position="183"/>
    </location>
</feature>
<name>A0AAE1RG59_9SOLA</name>
<gene>
    <name evidence="2" type="ORF">RND71_030963</name>
</gene>
<dbReference type="EMBL" id="JAVYJV010000016">
    <property type="protein sequence ID" value="KAK4351650.1"/>
    <property type="molecule type" value="Genomic_DNA"/>
</dbReference>